<evidence type="ECO:0000256" key="4">
    <source>
        <dbReference type="ARBA" id="ARBA00040565"/>
    </source>
</evidence>
<dbReference type="PANTHER" id="PTHR10746">
    <property type="entry name" value="50S RIBOSOMAL PROTEIN L4"/>
    <property type="match status" value="1"/>
</dbReference>
<dbReference type="PANTHER" id="PTHR10746:SF6">
    <property type="entry name" value="LARGE RIBOSOMAL SUBUNIT PROTEIN UL4M"/>
    <property type="match status" value="1"/>
</dbReference>
<dbReference type="Proteomes" id="UP000285405">
    <property type="component" value="Unassembled WGS sequence"/>
</dbReference>
<evidence type="ECO:0000313" key="6">
    <source>
        <dbReference type="EMBL" id="RKF61315.1"/>
    </source>
</evidence>
<keyword evidence="3" id="KW-0687">Ribonucleoprotein</keyword>
<protein>
    <recommendedName>
        <fullName evidence="4">Large ribosomal subunit protein uL4m</fullName>
    </recommendedName>
</protein>
<name>A0A420HV33_9PEZI</name>
<dbReference type="GO" id="GO:0003735">
    <property type="term" value="F:structural constituent of ribosome"/>
    <property type="evidence" value="ECO:0007669"/>
    <property type="project" value="InterPro"/>
</dbReference>
<dbReference type="EMBL" id="MCBR01015792">
    <property type="protein sequence ID" value="RKF61315.1"/>
    <property type="molecule type" value="Genomic_DNA"/>
</dbReference>
<dbReference type="InterPro" id="IPR012678">
    <property type="entry name" value="Ribosomal_uL23/eL15/eS24_sf"/>
</dbReference>
<evidence type="ECO:0000256" key="1">
    <source>
        <dbReference type="ARBA" id="ARBA00010528"/>
    </source>
</evidence>
<sequence>MELVVKDIQSILSVSEIIFGRDFNKALIHQVVVAYSASTRQGTRAQKSRAEVSGSGRKPWRQKGTGRARAGSFRSPIWRSGGVTFAAKPQEYSQKVNKKMYRGALKSIFSELIRQKRLITFQKFSLSSPKTKLLVEKLKDINVKSVLIITDKIDNNLLLASRNLYLVEVKDVYSIDPVSLISFEHHHTVVLKVLNNATKYEIKLAVKKIFNVEVDSVKTLKVKGKKKRQSNRIIQKSNWKKAYIKVKKGYNLDFIANTE</sequence>
<dbReference type="Pfam" id="PF00573">
    <property type="entry name" value="Ribosomal_L4"/>
    <property type="match status" value="1"/>
</dbReference>
<dbReference type="InterPro" id="IPR002136">
    <property type="entry name" value="Ribosomal_uL4"/>
</dbReference>
<keyword evidence="2 6" id="KW-0689">Ribosomal protein</keyword>
<evidence type="ECO:0000256" key="5">
    <source>
        <dbReference type="SAM" id="MobiDB-lite"/>
    </source>
</evidence>
<reference evidence="6 7" key="1">
    <citation type="journal article" date="2018" name="BMC Genomics">
        <title>Comparative genome analyses reveal sequence features reflecting distinct modes of host-adaptation between dicot and monocot powdery mildew.</title>
        <authorList>
            <person name="Wu Y."/>
            <person name="Ma X."/>
            <person name="Pan Z."/>
            <person name="Kale S.D."/>
            <person name="Song Y."/>
            <person name="King H."/>
            <person name="Zhang Q."/>
            <person name="Presley C."/>
            <person name="Deng X."/>
            <person name="Wei C.I."/>
            <person name="Xiao S."/>
        </authorList>
    </citation>
    <scope>NUCLEOTIDE SEQUENCE [LARGE SCALE GENOMIC DNA]</scope>
    <source>
        <strain evidence="6">UCSC1</strain>
    </source>
</reference>
<gene>
    <name evidence="6" type="ORF">GcC1_157011b</name>
</gene>
<comment type="caution">
    <text evidence="6">The sequence shown here is derived from an EMBL/GenBank/DDBJ whole genome shotgun (WGS) entry which is preliminary data.</text>
</comment>
<dbReference type="GO" id="GO:1990904">
    <property type="term" value="C:ribonucleoprotein complex"/>
    <property type="evidence" value="ECO:0007669"/>
    <property type="project" value="UniProtKB-KW"/>
</dbReference>
<dbReference type="SUPFAM" id="SSF52166">
    <property type="entry name" value="Ribosomal protein L4"/>
    <property type="match status" value="1"/>
</dbReference>
<dbReference type="InterPro" id="IPR023574">
    <property type="entry name" value="Ribosomal_uL4_dom_sf"/>
</dbReference>
<organism evidence="6 7">
    <name type="scientific">Golovinomyces cichoracearum</name>
    <dbReference type="NCBI Taxonomy" id="62708"/>
    <lineage>
        <taxon>Eukaryota</taxon>
        <taxon>Fungi</taxon>
        <taxon>Dikarya</taxon>
        <taxon>Ascomycota</taxon>
        <taxon>Pezizomycotina</taxon>
        <taxon>Leotiomycetes</taxon>
        <taxon>Erysiphales</taxon>
        <taxon>Erysiphaceae</taxon>
        <taxon>Golovinomyces</taxon>
    </lineage>
</organism>
<evidence type="ECO:0000256" key="2">
    <source>
        <dbReference type="ARBA" id="ARBA00022980"/>
    </source>
</evidence>
<dbReference type="InterPro" id="IPR013005">
    <property type="entry name" value="Ribosomal_uL4-like"/>
</dbReference>
<evidence type="ECO:0000313" key="7">
    <source>
        <dbReference type="Proteomes" id="UP000285405"/>
    </source>
</evidence>
<dbReference type="OrthoDB" id="2433220at2759"/>
<dbReference type="GO" id="GO:0006412">
    <property type="term" value="P:translation"/>
    <property type="evidence" value="ECO:0007669"/>
    <property type="project" value="InterPro"/>
</dbReference>
<dbReference type="Gene3D" id="3.40.1370.10">
    <property type="match status" value="1"/>
</dbReference>
<dbReference type="SUPFAM" id="SSF54189">
    <property type="entry name" value="Ribosomal proteins S24e, L23 and L15e"/>
    <property type="match status" value="1"/>
</dbReference>
<dbReference type="HAMAP" id="MF_01369_B">
    <property type="entry name" value="Ribosomal_uL23_B"/>
    <property type="match status" value="1"/>
</dbReference>
<proteinExistence type="inferred from homology"/>
<accession>A0A420HV33</accession>
<feature type="region of interest" description="Disordered" evidence="5">
    <location>
        <begin position="44"/>
        <end position="68"/>
    </location>
</feature>
<dbReference type="AlphaFoldDB" id="A0A420HV33"/>
<evidence type="ECO:0000256" key="3">
    <source>
        <dbReference type="ARBA" id="ARBA00023274"/>
    </source>
</evidence>
<dbReference type="InterPro" id="IPR013025">
    <property type="entry name" value="Ribosomal_uL23-like"/>
</dbReference>
<dbReference type="GO" id="GO:0005840">
    <property type="term" value="C:ribosome"/>
    <property type="evidence" value="ECO:0007669"/>
    <property type="project" value="UniProtKB-KW"/>
</dbReference>
<dbReference type="NCBIfam" id="TIGR03953">
    <property type="entry name" value="rplD_bact"/>
    <property type="match status" value="1"/>
</dbReference>
<dbReference type="HAMAP" id="MF_01328_B">
    <property type="entry name" value="Ribosomal_uL4_B"/>
    <property type="match status" value="1"/>
</dbReference>
<comment type="similarity">
    <text evidence="1">Belongs to the universal ribosomal protein uL4 family.</text>
</comment>